<dbReference type="SUPFAM" id="SSF53335">
    <property type="entry name" value="S-adenosyl-L-methionine-dependent methyltransferases"/>
    <property type="match status" value="1"/>
</dbReference>
<dbReference type="Pfam" id="PF04816">
    <property type="entry name" value="TrmK"/>
    <property type="match status" value="1"/>
</dbReference>
<evidence type="ECO:0000313" key="2">
    <source>
        <dbReference type="Proteomes" id="UP001275315"/>
    </source>
</evidence>
<keyword evidence="1" id="KW-0808">Transferase</keyword>
<comment type="caution">
    <text evidence="1">The sequence shown here is derived from an EMBL/GenBank/DDBJ whole genome shotgun (WGS) entry which is preliminary data.</text>
</comment>
<dbReference type="RefSeq" id="WP_320379192.1">
    <property type="nucleotide sequence ID" value="NZ_JAWDIQ010000001.1"/>
</dbReference>
<protein>
    <submittedName>
        <fullName evidence="1">Class I SAM-dependent methyltransferase</fullName>
        <ecNumber evidence="1">2.1.1.-</ecNumber>
    </submittedName>
</protein>
<dbReference type="Gene3D" id="3.40.50.150">
    <property type="entry name" value="Vaccinia Virus protein VP39"/>
    <property type="match status" value="1"/>
</dbReference>
<keyword evidence="2" id="KW-1185">Reference proteome</keyword>
<dbReference type="GO" id="GO:0032259">
    <property type="term" value="P:methylation"/>
    <property type="evidence" value="ECO:0007669"/>
    <property type="project" value="UniProtKB-KW"/>
</dbReference>
<proteinExistence type="predicted"/>
<dbReference type="GO" id="GO:0008168">
    <property type="term" value="F:methyltransferase activity"/>
    <property type="evidence" value="ECO:0007669"/>
    <property type="project" value="UniProtKB-KW"/>
</dbReference>
<accession>A0ABU5CQ45</accession>
<name>A0ABU5CQ45_9BACI</name>
<evidence type="ECO:0000313" key="1">
    <source>
        <dbReference type="EMBL" id="MDY0408459.1"/>
    </source>
</evidence>
<gene>
    <name evidence="1" type="ORF">RWD45_07695</name>
</gene>
<dbReference type="InterPro" id="IPR029063">
    <property type="entry name" value="SAM-dependent_MTases_sf"/>
</dbReference>
<dbReference type="PANTHER" id="PTHR38451">
    <property type="entry name" value="TRNA (ADENINE(22)-N(1))-METHYLTRANSFERASE"/>
    <property type="match status" value="1"/>
</dbReference>
<dbReference type="EMBL" id="JAWDIQ010000001">
    <property type="protein sequence ID" value="MDY0408459.1"/>
    <property type="molecule type" value="Genomic_DNA"/>
</dbReference>
<sequence>MNIQLSERLKTVASFLPKGAYFADIGSDHAYLPCYVCSHDQTARAIAGEVNQGPYESAKESIKRFGLEESVSVRLGDGLAILEGEHDVKQTVIAGMGGSLIKQILIEGQSNLKSIERIIAQPNIDERDVRRAFLQLGFQITSELIMEENGHIYEVIVGDKVKNTRTLSDEELLFGRFNF</sequence>
<dbReference type="PANTHER" id="PTHR38451:SF1">
    <property type="entry name" value="TRNA (ADENINE(22)-N(1))-METHYLTRANSFERASE"/>
    <property type="match status" value="1"/>
</dbReference>
<keyword evidence="1" id="KW-0489">Methyltransferase</keyword>
<organism evidence="1 2">
    <name type="scientific">Paracerasibacillus soli</name>
    <dbReference type="NCBI Taxonomy" id="480284"/>
    <lineage>
        <taxon>Bacteria</taxon>
        <taxon>Bacillati</taxon>
        <taxon>Bacillota</taxon>
        <taxon>Bacilli</taxon>
        <taxon>Bacillales</taxon>
        <taxon>Bacillaceae</taxon>
        <taxon>Paracerasibacillus</taxon>
    </lineage>
</organism>
<reference evidence="1 2" key="1">
    <citation type="submission" date="2023-10" db="EMBL/GenBank/DDBJ databases">
        <title>Virgibacillus soli CC-YMP-6 genome.</title>
        <authorList>
            <person name="Miliotis G."/>
            <person name="Sengupta P."/>
            <person name="Hameed A."/>
            <person name="Chuvochina M."/>
            <person name="Mcdonagh F."/>
            <person name="Simpson A.C."/>
            <person name="Singh N.K."/>
            <person name="Rekha P.D."/>
            <person name="Raman K."/>
            <person name="Hugenholtz P."/>
            <person name="Venkateswaran K."/>
        </authorList>
    </citation>
    <scope>NUCLEOTIDE SEQUENCE [LARGE SCALE GENOMIC DNA]</scope>
    <source>
        <strain evidence="1 2">CC-YMP-6</strain>
    </source>
</reference>
<dbReference type="Proteomes" id="UP001275315">
    <property type="component" value="Unassembled WGS sequence"/>
</dbReference>
<dbReference type="EC" id="2.1.1.-" evidence="1"/>
<dbReference type="InterPro" id="IPR006901">
    <property type="entry name" value="TrmK"/>
</dbReference>